<gene>
    <name evidence="4" type="ORF">FRACYDRAFT_164691</name>
</gene>
<evidence type="ECO:0000256" key="1">
    <source>
        <dbReference type="ARBA" id="ARBA00023026"/>
    </source>
</evidence>
<reference evidence="4 5" key="1">
    <citation type="submission" date="2016-09" db="EMBL/GenBank/DDBJ databases">
        <title>Extensive genetic diversity and differential bi-allelic expression allows diatom success in the polar Southern Ocean.</title>
        <authorList>
            <consortium name="DOE Joint Genome Institute"/>
            <person name="Mock T."/>
            <person name="Otillar R.P."/>
            <person name="Strauss J."/>
            <person name="Dupont C."/>
            <person name="Frickenhaus S."/>
            <person name="Maumus F."/>
            <person name="Mcmullan M."/>
            <person name="Sanges R."/>
            <person name="Schmutz J."/>
            <person name="Toseland A."/>
            <person name="Valas R."/>
            <person name="Veluchamy A."/>
            <person name="Ward B.J."/>
            <person name="Allen A."/>
            <person name="Barry K."/>
            <person name="Falciatore A."/>
            <person name="Ferrante M."/>
            <person name="Fortunato A.E."/>
            <person name="Gloeckner G."/>
            <person name="Gruber A."/>
            <person name="Hipkin R."/>
            <person name="Janech M."/>
            <person name="Kroth P."/>
            <person name="Leese F."/>
            <person name="Lindquist E."/>
            <person name="Lyon B.R."/>
            <person name="Martin J."/>
            <person name="Mayer C."/>
            <person name="Parker M."/>
            <person name="Quesneville H."/>
            <person name="Raymond J."/>
            <person name="Uhlig C."/>
            <person name="Valentin K.U."/>
            <person name="Worden A.Z."/>
            <person name="Armbrust E.V."/>
            <person name="Bowler C."/>
            <person name="Green B."/>
            <person name="Moulton V."/>
            <person name="Van Oosterhout C."/>
            <person name="Grigoriev I."/>
        </authorList>
    </citation>
    <scope>NUCLEOTIDE SEQUENCE [LARGE SCALE GENOMIC DNA]</scope>
    <source>
        <strain evidence="4 5">CCMP1102</strain>
    </source>
</reference>
<dbReference type="InterPro" id="IPR043504">
    <property type="entry name" value="Peptidase_S1_PA_chymotrypsin"/>
</dbReference>
<dbReference type="PROSITE" id="PS50240">
    <property type="entry name" value="TRYPSIN_DOM"/>
    <property type="match status" value="1"/>
</dbReference>
<keyword evidence="4" id="KW-0378">Hydrolase</keyword>
<evidence type="ECO:0000313" key="4">
    <source>
        <dbReference type="EMBL" id="OEU09878.1"/>
    </source>
</evidence>
<dbReference type="PANTHER" id="PTHR24252:SF7">
    <property type="entry name" value="HYALIN"/>
    <property type="match status" value="1"/>
</dbReference>
<dbReference type="GO" id="GO:0006508">
    <property type="term" value="P:proteolysis"/>
    <property type="evidence" value="ECO:0007669"/>
    <property type="project" value="UniProtKB-KW"/>
</dbReference>
<name>A0A1E7EV33_9STRA</name>
<dbReference type="GO" id="GO:0004252">
    <property type="term" value="F:serine-type endopeptidase activity"/>
    <property type="evidence" value="ECO:0007669"/>
    <property type="project" value="InterPro"/>
</dbReference>
<keyword evidence="4" id="KW-0645">Protease</keyword>
<feature type="domain" description="Peptidase S1" evidence="3">
    <location>
        <begin position="1"/>
        <end position="86"/>
    </location>
</feature>
<feature type="non-terminal residue" evidence="4">
    <location>
        <position position="86"/>
    </location>
</feature>
<dbReference type="Pfam" id="PF00089">
    <property type="entry name" value="Trypsin"/>
    <property type="match status" value="1"/>
</dbReference>
<dbReference type="Gene3D" id="2.40.10.10">
    <property type="entry name" value="Trypsin-like serine proteases"/>
    <property type="match status" value="1"/>
</dbReference>
<dbReference type="InParanoid" id="A0A1E7EV33"/>
<organism evidence="4 5">
    <name type="scientific">Fragilariopsis cylindrus CCMP1102</name>
    <dbReference type="NCBI Taxonomy" id="635003"/>
    <lineage>
        <taxon>Eukaryota</taxon>
        <taxon>Sar</taxon>
        <taxon>Stramenopiles</taxon>
        <taxon>Ochrophyta</taxon>
        <taxon>Bacillariophyta</taxon>
        <taxon>Bacillariophyceae</taxon>
        <taxon>Bacillariophycidae</taxon>
        <taxon>Bacillariales</taxon>
        <taxon>Bacillariaceae</taxon>
        <taxon>Fragilariopsis</taxon>
    </lineage>
</organism>
<dbReference type="KEGG" id="fcy:FRACYDRAFT_164691"/>
<evidence type="ECO:0000313" key="5">
    <source>
        <dbReference type="Proteomes" id="UP000095751"/>
    </source>
</evidence>
<keyword evidence="1" id="KW-0843">Virulence</keyword>
<dbReference type="EMBL" id="KV784374">
    <property type="protein sequence ID" value="OEU09878.1"/>
    <property type="molecule type" value="Genomic_DNA"/>
</dbReference>
<dbReference type="AlphaFoldDB" id="A0A1E7EV33"/>
<evidence type="ECO:0000259" key="3">
    <source>
        <dbReference type="PROSITE" id="PS50240"/>
    </source>
</evidence>
<sequence>EDCNKRASYDGNITDAMLCAGYPEGGKDSYQGDSNGPLVKRTILADGTKQDTHVGLVSGGEGCALPNKLGLYARTSSGPSWIIEQV</sequence>
<dbReference type="OrthoDB" id="46524at2759"/>
<dbReference type="Proteomes" id="UP000095751">
    <property type="component" value="Unassembled WGS sequence"/>
</dbReference>
<feature type="non-terminal residue" evidence="4">
    <location>
        <position position="1"/>
    </location>
</feature>
<dbReference type="PANTHER" id="PTHR24252">
    <property type="entry name" value="ACROSIN-RELATED"/>
    <property type="match status" value="1"/>
</dbReference>
<keyword evidence="5" id="KW-1185">Reference proteome</keyword>
<accession>A0A1E7EV33</accession>
<proteinExistence type="predicted"/>
<protein>
    <submittedName>
        <fullName evidence="4">Trypsin-like serine protease</fullName>
    </submittedName>
</protein>
<evidence type="ECO:0000256" key="2">
    <source>
        <dbReference type="ARBA" id="ARBA00023157"/>
    </source>
</evidence>
<dbReference type="InterPro" id="IPR001254">
    <property type="entry name" value="Trypsin_dom"/>
</dbReference>
<keyword evidence="2" id="KW-1015">Disulfide bond</keyword>
<dbReference type="SUPFAM" id="SSF50494">
    <property type="entry name" value="Trypsin-like serine proteases"/>
    <property type="match status" value="1"/>
</dbReference>
<dbReference type="InterPro" id="IPR009003">
    <property type="entry name" value="Peptidase_S1_PA"/>
</dbReference>